<proteinExistence type="predicted"/>
<dbReference type="EMBL" id="MF773750">
    <property type="protein sequence ID" value="ATE84781.1"/>
    <property type="molecule type" value="Genomic_DNA"/>
</dbReference>
<evidence type="ECO:0000313" key="2">
    <source>
        <dbReference type="Proteomes" id="UP000223409"/>
    </source>
</evidence>
<dbReference type="PROSITE" id="PS51257">
    <property type="entry name" value="PROKAR_LIPOPROTEIN"/>
    <property type="match status" value="1"/>
</dbReference>
<dbReference type="Proteomes" id="UP000223409">
    <property type="component" value="Genome"/>
</dbReference>
<evidence type="ECO:0008006" key="3">
    <source>
        <dbReference type="Google" id="ProtNLM"/>
    </source>
</evidence>
<name>A0A291AV10_9CAUD</name>
<protein>
    <recommendedName>
        <fullName evidence="3">Lipoprotein</fullName>
    </recommendedName>
</protein>
<gene>
    <name evidence="1" type="primary">38</name>
    <name evidence="1" type="ORF">OKCENTRAL2016_38</name>
</gene>
<accession>A0A291AV10</accession>
<sequence>MKKIIAALALTLAAVGLTACGPQPYYDERGYYCEEDDLEPGDQGYVDENGFFCELDEDGE</sequence>
<reference evidence="1 2" key="1">
    <citation type="submission" date="2017-08" db="EMBL/GenBank/DDBJ databases">
        <authorList>
            <person name="Patton C.J."/>
            <person name="Kotturi H."/>
            <person name="Stoner T.H."/>
            <person name="Garlena R.A."/>
            <person name="Russell D.A."/>
            <person name="Hatfull G.F."/>
        </authorList>
    </citation>
    <scope>NUCLEOTIDE SEQUENCE [LARGE SCALE GENOMIC DNA]</scope>
</reference>
<evidence type="ECO:0000313" key="1">
    <source>
        <dbReference type="EMBL" id="ATE84781.1"/>
    </source>
</evidence>
<organism evidence="1 2">
    <name type="scientific">Mycobacterium phage OKCentral2016</name>
    <dbReference type="NCBI Taxonomy" id="2040289"/>
    <lineage>
        <taxon>Viruses</taxon>
        <taxon>Duplodnaviria</taxon>
        <taxon>Heunggongvirae</taxon>
        <taxon>Uroviricota</taxon>
        <taxon>Caudoviricetes</taxon>
        <taxon>Fromanvirus</taxon>
        <taxon>Fromanvirus goose</taxon>
    </lineage>
</organism>